<reference evidence="1 2" key="1">
    <citation type="journal article" date="2019" name="Int. J. Syst. Evol. Microbiol.">
        <title>The Global Catalogue of Microorganisms (GCM) 10K type strain sequencing project: providing services to taxonomists for standard genome sequencing and annotation.</title>
        <authorList>
            <consortium name="The Broad Institute Genomics Platform"/>
            <consortium name="The Broad Institute Genome Sequencing Center for Infectious Disease"/>
            <person name="Wu L."/>
            <person name="Ma J."/>
        </authorList>
    </citation>
    <scope>NUCLEOTIDE SEQUENCE [LARGE SCALE GENOMIC DNA]</scope>
    <source>
        <strain evidence="1 2">JCM 16014</strain>
    </source>
</reference>
<dbReference type="Proteomes" id="UP001500751">
    <property type="component" value="Unassembled WGS sequence"/>
</dbReference>
<sequence>MTSSAVRWSQIGIIRLLLREGAAGRSIRVPVWSIWIVVSSIAARSAQYPYFDGFPYFFAPAPFTTVSGADSTVADRPSAHVPVT</sequence>
<comment type="caution">
    <text evidence="1">The sequence shown here is derived from an EMBL/GenBank/DDBJ whole genome shotgun (WGS) entry which is preliminary data.</text>
</comment>
<protein>
    <submittedName>
        <fullName evidence="1">Uncharacterized protein</fullName>
    </submittedName>
</protein>
<evidence type="ECO:0000313" key="2">
    <source>
        <dbReference type="Proteomes" id="UP001500751"/>
    </source>
</evidence>
<proteinExistence type="predicted"/>
<evidence type="ECO:0000313" key="1">
    <source>
        <dbReference type="EMBL" id="GAA2041290.1"/>
    </source>
</evidence>
<accession>A0ABN2URX8</accession>
<gene>
    <name evidence="1" type="ORF">GCM10009839_49610</name>
</gene>
<keyword evidence="2" id="KW-1185">Reference proteome</keyword>
<name>A0ABN2URX8_9ACTN</name>
<dbReference type="EMBL" id="BAAAQN010000031">
    <property type="protein sequence ID" value="GAA2041290.1"/>
    <property type="molecule type" value="Genomic_DNA"/>
</dbReference>
<organism evidence="1 2">
    <name type="scientific">Catenulispora yoronensis</name>
    <dbReference type="NCBI Taxonomy" id="450799"/>
    <lineage>
        <taxon>Bacteria</taxon>
        <taxon>Bacillati</taxon>
        <taxon>Actinomycetota</taxon>
        <taxon>Actinomycetes</taxon>
        <taxon>Catenulisporales</taxon>
        <taxon>Catenulisporaceae</taxon>
        <taxon>Catenulispora</taxon>
    </lineage>
</organism>